<comment type="caution">
    <text evidence="2">The sequence shown here is derived from an EMBL/GenBank/DDBJ whole genome shotgun (WGS) entry which is preliminary data.</text>
</comment>
<keyword evidence="3" id="KW-1185">Reference proteome</keyword>
<organism evidence="2 3">
    <name type="scientific">Pseudonocardia ailaonensis</name>
    <dbReference type="NCBI Taxonomy" id="367279"/>
    <lineage>
        <taxon>Bacteria</taxon>
        <taxon>Bacillati</taxon>
        <taxon>Actinomycetota</taxon>
        <taxon>Actinomycetes</taxon>
        <taxon>Pseudonocardiales</taxon>
        <taxon>Pseudonocardiaceae</taxon>
        <taxon>Pseudonocardia</taxon>
    </lineage>
</organism>
<dbReference type="Gene3D" id="3.30.1540.10">
    <property type="entry name" value="formyl-coa transferase, domain 3"/>
    <property type="match status" value="1"/>
</dbReference>
<dbReference type="InterPro" id="IPR003673">
    <property type="entry name" value="CoA-Trfase_fam_III"/>
</dbReference>
<evidence type="ECO:0000313" key="2">
    <source>
        <dbReference type="EMBL" id="GAA1828328.1"/>
    </source>
</evidence>
<dbReference type="Gene3D" id="3.40.50.10540">
    <property type="entry name" value="Crotonobetainyl-coa:carnitine coa-transferase, domain 1"/>
    <property type="match status" value="1"/>
</dbReference>
<dbReference type="InterPro" id="IPR050483">
    <property type="entry name" value="CoA-transferase_III_domain"/>
</dbReference>
<dbReference type="EMBL" id="BAAAQK010000001">
    <property type="protein sequence ID" value="GAA1828328.1"/>
    <property type="molecule type" value="Genomic_DNA"/>
</dbReference>
<proteinExistence type="predicted"/>
<sequence>MNRDKAGRRPLDGIRIVEVGVWHAGPGAAAILADLGAEVIKVETLEGEPERYHGNFGTFDNGGPDLDNWTALYELSNRNKRGMCLDITTVEGRQILAELVREADVFSSNLREPSKRKLGIDYATIRAIDERVVYLNVSGFGPNGPMAGSGGFDPLGQAVSGMLYLSGKDQEPRLPQRIILDQLTAISAAFATTTALLCRERDGVGQEVHVSLYGSAIWLTHMNLLSASIAGFELDNNWERTTQPPLRTTYECADGEWLMGTNHPETRFWTQFCEALGRPDLLEVPEFATRETRIENLSALFEVLDAELRTKPRDEWLAVFAAHGLLFTPVNHTLDVLDEEQALANGYIVDTEHRDLGSLRVPGFPIHFGEYAAGRYDPAPRLGEHTDEILEGLGRDAAEIATLRSAGVIR</sequence>
<keyword evidence="1" id="KW-0808">Transferase</keyword>
<dbReference type="Pfam" id="PF02515">
    <property type="entry name" value="CoA_transf_3"/>
    <property type="match status" value="1"/>
</dbReference>
<accession>A0ABN2MLJ0</accession>
<dbReference type="InterPro" id="IPR023606">
    <property type="entry name" value="CoA-Trfase_III_dom_1_sf"/>
</dbReference>
<dbReference type="PANTHER" id="PTHR48207:SF4">
    <property type="entry name" value="BLL6097 PROTEIN"/>
    <property type="match status" value="1"/>
</dbReference>
<evidence type="ECO:0000256" key="1">
    <source>
        <dbReference type="ARBA" id="ARBA00022679"/>
    </source>
</evidence>
<dbReference type="InterPro" id="IPR044855">
    <property type="entry name" value="CoA-Trfase_III_dom3_sf"/>
</dbReference>
<name>A0ABN2MLJ0_9PSEU</name>
<gene>
    <name evidence="2" type="ORF">GCM10009836_02590</name>
</gene>
<dbReference type="SUPFAM" id="SSF89796">
    <property type="entry name" value="CoA-transferase family III (CaiB/BaiF)"/>
    <property type="match status" value="1"/>
</dbReference>
<dbReference type="Proteomes" id="UP001500449">
    <property type="component" value="Unassembled WGS sequence"/>
</dbReference>
<protein>
    <submittedName>
        <fullName evidence="2">CaiB/BaiF CoA-transferase family protein</fullName>
    </submittedName>
</protein>
<evidence type="ECO:0000313" key="3">
    <source>
        <dbReference type="Proteomes" id="UP001500449"/>
    </source>
</evidence>
<reference evidence="2 3" key="1">
    <citation type="journal article" date="2019" name="Int. J. Syst. Evol. Microbiol.">
        <title>The Global Catalogue of Microorganisms (GCM) 10K type strain sequencing project: providing services to taxonomists for standard genome sequencing and annotation.</title>
        <authorList>
            <consortium name="The Broad Institute Genomics Platform"/>
            <consortium name="The Broad Institute Genome Sequencing Center for Infectious Disease"/>
            <person name="Wu L."/>
            <person name="Ma J."/>
        </authorList>
    </citation>
    <scope>NUCLEOTIDE SEQUENCE [LARGE SCALE GENOMIC DNA]</scope>
    <source>
        <strain evidence="2 3">JCM 16009</strain>
    </source>
</reference>
<dbReference type="PANTHER" id="PTHR48207">
    <property type="entry name" value="SUCCINATE--HYDROXYMETHYLGLUTARATE COA-TRANSFERASE"/>
    <property type="match status" value="1"/>
</dbReference>